<sequence length="318" mass="33517">MVPLSGEARGHLAMLCFSALVAGSFSLGSLVANEMAPLALTAVRFAIAALVIAAVAAATTGVPRSALAAPWRYLVLGGTFAAYFVLMFEGLKTAPPVSAAAVFTLTPMVAALAGWVILRQVTTARTASALCIGALGALWVIFRADWSALRAFEVGRGEAIYFVGCVAHAVYIPMVRRLNRGEPAVVFTLGTLLAGCAVLTVIGWPALRATDWAGLRPLVWVTILYVAVFASAATFVLTQYAAMRLPSAKVMAYTYLTPSWVILWEIALGHGAPRWLVMVGVSLTIVALRMLLRPDPDRPRAGRPRGTRAPSSGAPPAA</sequence>
<keyword evidence="3 7" id="KW-0812">Transmembrane</keyword>
<evidence type="ECO:0000313" key="9">
    <source>
        <dbReference type="EMBL" id="SEJ94827.1"/>
    </source>
</evidence>
<evidence type="ECO:0000259" key="8">
    <source>
        <dbReference type="Pfam" id="PF00892"/>
    </source>
</evidence>
<evidence type="ECO:0000256" key="1">
    <source>
        <dbReference type="ARBA" id="ARBA00004141"/>
    </source>
</evidence>
<dbReference type="EMBL" id="FNYD01000009">
    <property type="protein sequence ID" value="SEJ94827.1"/>
    <property type="molecule type" value="Genomic_DNA"/>
</dbReference>
<dbReference type="InterPro" id="IPR037185">
    <property type="entry name" value="EmrE-like"/>
</dbReference>
<feature type="transmembrane region" description="Helical" evidence="7">
    <location>
        <begin position="97"/>
        <end position="118"/>
    </location>
</feature>
<evidence type="ECO:0000256" key="2">
    <source>
        <dbReference type="ARBA" id="ARBA00007362"/>
    </source>
</evidence>
<keyword evidence="10" id="KW-1185">Reference proteome</keyword>
<dbReference type="InterPro" id="IPR050638">
    <property type="entry name" value="AA-Vitamin_Transporters"/>
</dbReference>
<dbReference type="AlphaFoldDB" id="A0A1H7D1W3"/>
<dbReference type="InterPro" id="IPR000620">
    <property type="entry name" value="EamA_dom"/>
</dbReference>
<evidence type="ECO:0000256" key="3">
    <source>
        <dbReference type="ARBA" id="ARBA00022692"/>
    </source>
</evidence>
<feature type="transmembrane region" description="Helical" evidence="7">
    <location>
        <begin position="125"/>
        <end position="142"/>
    </location>
</feature>
<dbReference type="Proteomes" id="UP000199379">
    <property type="component" value="Unassembled WGS sequence"/>
</dbReference>
<feature type="transmembrane region" description="Helical" evidence="7">
    <location>
        <begin position="184"/>
        <end position="206"/>
    </location>
</feature>
<keyword evidence="5 7" id="KW-0472">Membrane</keyword>
<evidence type="ECO:0000313" key="10">
    <source>
        <dbReference type="Proteomes" id="UP000199379"/>
    </source>
</evidence>
<accession>A0A1H7D1W3</accession>
<dbReference type="PANTHER" id="PTHR32322">
    <property type="entry name" value="INNER MEMBRANE TRANSPORTER"/>
    <property type="match status" value="1"/>
</dbReference>
<evidence type="ECO:0000256" key="4">
    <source>
        <dbReference type="ARBA" id="ARBA00022989"/>
    </source>
</evidence>
<keyword evidence="4 7" id="KW-1133">Transmembrane helix</keyword>
<comment type="subcellular location">
    <subcellularLocation>
        <location evidence="1">Membrane</location>
        <topology evidence="1">Multi-pass membrane protein</topology>
    </subcellularLocation>
</comment>
<gene>
    <name evidence="9" type="ORF">SAMN05444007_10985</name>
</gene>
<dbReference type="STRING" id="1227549.SAMN05444007_10985"/>
<evidence type="ECO:0000256" key="6">
    <source>
        <dbReference type="SAM" id="MobiDB-lite"/>
    </source>
</evidence>
<feature type="transmembrane region" description="Helical" evidence="7">
    <location>
        <begin position="218"/>
        <end position="238"/>
    </location>
</feature>
<organism evidence="9 10">
    <name type="scientific">Cribrihabitans marinus</name>
    <dbReference type="NCBI Taxonomy" id="1227549"/>
    <lineage>
        <taxon>Bacteria</taxon>
        <taxon>Pseudomonadati</taxon>
        <taxon>Pseudomonadota</taxon>
        <taxon>Alphaproteobacteria</taxon>
        <taxon>Rhodobacterales</taxon>
        <taxon>Paracoccaceae</taxon>
        <taxon>Cribrihabitans</taxon>
    </lineage>
</organism>
<reference evidence="9 10" key="1">
    <citation type="submission" date="2016-10" db="EMBL/GenBank/DDBJ databases">
        <authorList>
            <person name="de Groot N.N."/>
        </authorList>
    </citation>
    <scope>NUCLEOTIDE SEQUENCE [LARGE SCALE GENOMIC DNA]</scope>
    <source>
        <strain evidence="9 10">DSM 29340</strain>
    </source>
</reference>
<dbReference type="SUPFAM" id="SSF103481">
    <property type="entry name" value="Multidrug resistance efflux transporter EmrE"/>
    <property type="match status" value="2"/>
</dbReference>
<feature type="transmembrane region" description="Helical" evidence="7">
    <location>
        <begin position="38"/>
        <end position="59"/>
    </location>
</feature>
<comment type="similarity">
    <text evidence="2">Belongs to the EamA transporter family.</text>
</comment>
<feature type="transmembrane region" description="Helical" evidence="7">
    <location>
        <begin position="71"/>
        <end position="91"/>
    </location>
</feature>
<feature type="domain" description="EamA" evidence="8">
    <location>
        <begin position="157"/>
        <end position="292"/>
    </location>
</feature>
<proteinExistence type="inferred from homology"/>
<feature type="transmembrane region" description="Helical" evidence="7">
    <location>
        <begin position="250"/>
        <end position="269"/>
    </location>
</feature>
<feature type="transmembrane region" description="Helical" evidence="7">
    <location>
        <begin position="275"/>
        <end position="292"/>
    </location>
</feature>
<name>A0A1H7D1W3_9RHOB</name>
<dbReference type="Pfam" id="PF00892">
    <property type="entry name" value="EamA"/>
    <property type="match status" value="2"/>
</dbReference>
<feature type="region of interest" description="Disordered" evidence="6">
    <location>
        <begin position="296"/>
        <end position="318"/>
    </location>
</feature>
<feature type="transmembrane region" description="Helical" evidence="7">
    <location>
        <begin position="12"/>
        <end position="32"/>
    </location>
</feature>
<protein>
    <submittedName>
        <fullName evidence="9">Permease of the drug/metabolite transporter (DMT) superfamily</fullName>
    </submittedName>
</protein>
<evidence type="ECO:0000256" key="7">
    <source>
        <dbReference type="SAM" id="Phobius"/>
    </source>
</evidence>
<dbReference type="PANTHER" id="PTHR32322:SF2">
    <property type="entry name" value="EAMA DOMAIN-CONTAINING PROTEIN"/>
    <property type="match status" value="1"/>
</dbReference>
<dbReference type="GO" id="GO:0016020">
    <property type="term" value="C:membrane"/>
    <property type="evidence" value="ECO:0007669"/>
    <property type="project" value="UniProtKB-SubCell"/>
</dbReference>
<evidence type="ECO:0000256" key="5">
    <source>
        <dbReference type="ARBA" id="ARBA00023136"/>
    </source>
</evidence>
<feature type="domain" description="EamA" evidence="8">
    <location>
        <begin position="9"/>
        <end position="141"/>
    </location>
</feature>